<feature type="transmembrane region" description="Helical" evidence="1">
    <location>
        <begin position="104"/>
        <end position="126"/>
    </location>
</feature>
<feature type="transmembrane region" description="Helical" evidence="1">
    <location>
        <begin position="72"/>
        <end position="92"/>
    </location>
</feature>
<dbReference type="RefSeq" id="WP_175352481.1">
    <property type="nucleotide sequence ID" value="NZ_BAAAWQ010000001.1"/>
</dbReference>
<comment type="caution">
    <text evidence="3">The sequence shown here is derived from an EMBL/GenBank/DDBJ whole genome shotgun (WGS) entry which is preliminary data.</text>
</comment>
<dbReference type="PANTHER" id="PTHR33741">
    <property type="entry name" value="TRANSMEMBRANE PROTEIN DDB_G0269096-RELATED"/>
    <property type="match status" value="1"/>
</dbReference>
<evidence type="ECO:0000256" key="1">
    <source>
        <dbReference type="SAM" id="Phobius"/>
    </source>
</evidence>
<dbReference type="Proteomes" id="UP000573001">
    <property type="component" value="Unassembled WGS sequence"/>
</dbReference>
<keyword evidence="1" id="KW-1133">Transmembrane helix</keyword>
<evidence type="ECO:0000259" key="2">
    <source>
        <dbReference type="Pfam" id="PF04982"/>
    </source>
</evidence>
<dbReference type="Pfam" id="PF04982">
    <property type="entry name" value="TM_HPP"/>
    <property type="match status" value="1"/>
</dbReference>
<gene>
    <name evidence="3" type="ORF">HP507_14425</name>
</gene>
<dbReference type="PANTHER" id="PTHR33741:SF5">
    <property type="entry name" value="TRANSMEMBRANE PROTEIN DDB_G0269096-RELATED"/>
    <property type="match status" value="1"/>
</dbReference>
<sequence length="174" mass="17625">MTAAAPGPETTGHEPRLSGALRAALLCLVVLVLAGAVGLATRQPWLFPSLGPTVMLFFTSPRQPSSRPLNTVVGHVVAIAVGYGCFVAFGLVGTAPAPIGGLTVGYVAAGAVAVAVTTVVLQLVRLPHPPAGASTLIVSLGILSEPLQLLDMVGAVLLITAAGWALERLVPARR</sequence>
<feature type="transmembrane region" description="Helical" evidence="1">
    <location>
        <begin position="146"/>
        <end position="166"/>
    </location>
</feature>
<protein>
    <submittedName>
        <fullName evidence="3">HPP family protein</fullName>
    </submittedName>
</protein>
<organism evidence="3 4">
    <name type="scientific">Curtobacterium pusillum</name>
    <dbReference type="NCBI Taxonomy" id="69373"/>
    <lineage>
        <taxon>Bacteria</taxon>
        <taxon>Bacillati</taxon>
        <taxon>Actinomycetota</taxon>
        <taxon>Actinomycetes</taxon>
        <taxon>Micrococcales</taxon>
        <taxon>Microbacteriaceae</taxon>
        <taxon>Curtobacterium</taxon>
    </lineage>
</organism>
<reference evidence="3 4" key="1">
    <citation type="submission" date="2020-05" db="EMBL/GenBank/DDBJ databases">
        <title>Genome Sequencing of Type Strains.</title>
        <authorList>
            <person name="Lemaire J.F."/>
            <person name="Inderbitzin P."/>
            <person name="Gregorio O.A."/>
            <person name="Collins S.B."/>
            <person name="Wespe N."/>
            <person name="Knight-Connoni V."/>
        </authorList>
    </citation>
    <scope>NUCLEOTIDE SEQUENCE [LARGE SCALE GENOMIC DNA]</scope>
    <source>
        <strain evidence="3 4">ATCC 19096</strain>
    </source>
</reference>
<proteinExistence type="predicted"/>
<dbReference type="EMBL" id="JABMCE010000084">
    <property type="protein sequence ID" value="NUU15027.1"/>
    <property type="molecule type" value="Genomic_DNA"/>
</dbReference>
<keyword evidence="1" id="KW-0472">Membrane</keyword>
<keyword evidence="1" id="KW-0812">Transmembrane</keyword>
<keyword evidence="4" id="KW-1185">Reference proteome</keyword>
<name>A0ABX2MAG3_9MICO</name>
<accession>A0ABX2MAG3</accession>
<dbReference type="InterPro" id="IPR058581">
    <property type="entry name" value="TM_HPP"/>
</dbReference>
<evidence type="ECO:0000313" key="3">
    <source>
        <dbReference type="EMBL" id="NUU15027.1"/>
    </source>
</evidence>
<evidence type="ECO:0000313" key="4">
    <source>
        <dbReference type="Proteomes" id="UP000573001"/>
    </source>
</evidence>
<feature type="transmembrane region" description="Helical" evidence="1">
    <location>
        <begin position="20"/>
        <end position="40"/>
    </location>
</feature>
<dbReference type="InterPro" id="IPR007065">
    <property type="entry name" value="HPP"/>
</dbReference>
<feature type="domain" description="HPP transmembrane region" evidence="2">
    <location>
        <begin position="15"/>
        <end position="171"/>
    </location>
</feature>